<keyword evidence="1" id="KW-0812">Transmembrane</keyword>
<proteinExistence type="predicted"/>
<keyword evidence="3" id="KW-0547">Nucleotide-binding</keyword>
<dbReference type="Pfam" id="PF04326">
    <property type="entry name" value="SLFN_AlbA_2"/>
    <property type="match status" value="1"/>
</dbReference>
<evidence type="ECO:0000259" key="2">
    <source>
        <dbReference type="Pfam" id="PF04326"/>
    </source>
</evidence>
<gene>
    <name evidence="3" type="ORF">R2Q92_00540</name>
</gene>
<dbReference type="Gene3D" id="3.30.950.30">
    <property type="entry name" value="Schlafen, AAA domain"/>
    <property type="match status" value="1"/>
</dbReference>
<evidence type="ECO:0000313" key="4">
    <source>
        <dbReference type="Proteomes" id="UP001291912"/>
    </source>
</evidence>
<accession>A0ABU5N2J7</accession>
<keyword evidence="1" id="KW-1133">Transmembrane helix</keyword>
<organism evidence="3 4">
    <name type="scientific">Microbacterium aquimaris</name>
    <dbReference type="NCBI Taxonomy" id="459816"/>
    <lineage>
        <taxon>Bacteria</taxon>
        <taxon>Bacillati</taxon>
        <taxon>Actinomycetota</taxon>
        <taxon>Actinomycetes</taxon>
        <taxon>Micrococcales</taxon>
        <taxon>Microbacteriaceae</taxon>
        <taxon>Microbacterium</taxon>
    </lineage>
</organism>
<reference evidence="3 4" key="1">
    <citation type="submission" date="2023-10" db="EMBL/GenBank/DDBJ databases">
        <title>Microbacterium xanthum sp. nov., isolated from seaweed.</title>
        <authorList>
            <person name="Lee S.D."/>
        </authorList>
    </citation>
    <scope>NUCLEOTIDE SEQUENCE [LARGE SCALE GENOMIC DNA]</scope>
    <source>
        <strain evidence="3 4">KCTC 19124</strain>
    </source>
</reference>
<name>A0ABU5N2J7_9MICO</name>
<feature type="transmembrane region" description="Helical" evidence="1">
    <location>
        <begin position="45"/>
        <end position="65"/>
    </location>
</feature>
<dbReference type="Proteomes" id="UP001291912">
    <property type="component" value="Unassembled WGS sequence"/>
</dbReference>
<dbReference type="RefSeq" id="WP_241747753.1">
    <property type="nucleotide sequence ID" value="NZ_BAAAPT010000001.1"/>
</dbReference>
<dbReference type="EMBL" id="JAWJYN010000001">
    <property type="protein sequence ID" value="MDZ8160305.1"/>
    <property type="molecule type" value="Genomic_DNA"/>
</dbReference>
<feature type="domain" description="Schlafen AlbA-2" evidence="2">
    <location>
        <begin position="111"/>
        <end position="248"/>
    </location>
</feature>
<dbReference type="InterPro" id="IPR038461">
    <property type="entry name" value="Schlafen_AlbA_2_dom_sf"/>
</dbReference>
<keyword evidence="3" id="KW-0067">ATP-binding</keyword>
<dbReference type="GO" id="GO:0005524">
    <property type="term" value="F:ATP binding"/>
    <property type="evidence" value="ECO:0007669"/>
    <property type="project" value="UniProtKB-KW"/>
</dbReference>
<keyword evidence="4" id="KW-1185">Reference proteome</keyword>
<sequence length="276" mass="29793">MPNSPLLIEVAIAIPIVLGLAYVIARVIRWTFGARLRLEIRTMTIVSTLGISIGILLSGIFFYGLRLWMPTTILLAFGTSLGLSFAVAGLAAALNRGAQDVNVPALLAAGESDRVEFKETARWNVREDKKDPRMELAIAKTVAAFLNSSGGVLVIGANDAGEAIGLHRDLATLRTPDHDRFELWLRDLLSTLLGRNAAALPRIQFNGTGGTAVCAVNCPPSPKPVFLVRAKDGGSTDLWVRVGNSTRSLGVDEAVQYVAEHWRPSVWTWLSGKPAR</sequence>
<feature type="transmembrane region" description="Helical" evidence="1">
    <location>
        <begin position="6"/>
        <end position="25"/>
    </location>
</feature>
<dbReference type="InterPro" id="IPR007421">
    <property type="entry name" value="Schlafen_AlbA_2_dom"/>
</dbReference>
<feature type="transmembrane region" description="Helical" evidence="1">
    <location>
        <begin position="71"/>
        <end position="94"/>
    </location>
</feature>
<comment type="caution">
    <text evidence="3">The sequence shown here is derived from an EMBL/GenBank/DDBJ whole genome shotgun (WGS) entry which is preliminary data.</text>
</comment>
<keyword evidence="1" id="KW-0472">Membrane</keyword>
<evidence type="ECO:0000313" key="3">
    <source>
        <dbReference type="EMBL" id="MDZ8160305.1"/>
    </source>
</evidence>
<protein>
    <submittedName>
        <fullName evidence="3">ATP-binding protein</fullName>
    </submittedName>
</protein>
<evidence type="ECO:0000256" key="1">
    <source>
        <dbReference type="SAM" id="Phobius"/>
    </source>
</evidence>